<comment type="caution">
    <text evidence="10">The sequence shown here is derived from an EMBL/GenBank/DDBJ whole genome shotgun (WGS) entry which is preliminary data.</text>
</comment>
<evidence type="ECO:0000256" key="4">
    <source>
        <dbReference type="ARBA" id="ARBA00022692"/>
    </source>
</evidence>
<dbReference type="EMBL" id="PFBV01000005">
    <property type="protein sequence ID" value="PIT88096.1"/>
    <property type="molecule type" value="Genomic_DNA"/>
</dbReference>
<evidence type="ECO:0000256" key="1">
    <source>
        <dbReference type="ARBA" id="ARBA00004651"/>
    </source>
</evidence>
<dbReference type="Gene3D" id="1.20.120.1220">
    <property type="match status" value="1"/>
</dbReference>
<dbReference type="GO" id="GO:0005886">
    <property type="term" value="C:plasma membrane"/>
    <property type="evidence" value="ECO:0007669"/>
    <property type="project" value="UniProtKB-SubCell"/>
</dbReference>
<feature type="transmembrane region" description="Helical" evidence="7">
    <location>
        <begin position="232"/>
        <end position="255"/>
    </location>
</feature>
<dbReference type="PANTHER" id="PTHR30487:SF0">
    <property type="entry name" value="PREPILIN LEADER PEPTIDASE_N-METHYLTRANSFERASE-RELATED"/>
    <property type="match status" value="1"/>
</dbReference>
<keyword evidence="5 7" id="KW-1133">Transmembrane helix</keyword>
<evidence type="ECO:0000256" key="5">
    <source>
        <dbReference type="ARBA" id="ARBA00022989"/>
    </source>
</evidence>
<evidence type="ECO:0000259" key="9">
    <source>
        <dbReference type="Pfam" id="PF06750"/>
    </source>
</evidence>
<feature type="transmembrane region" description="Helical" evidence="7">
    <location>
        <begin position="6"/>
        <end position="26"/>
    </location>
</feature>
<keyword evidence="6 7" id="KW-0472">Membrane</keyword>
<keyword evidence="4 7" id="KW-0812">Transmembrane</keyword>
<feature type="transmembrane region" description="Helical" evidence="7">
    <location>
        <begin position="157"/>
        <end position="174"/>
    </location>
</feature>
<dbReference type="GO" id="GO:0006465">
    <property type="term" value="P:signal peptide processing"/>
    <property type="evidence" value="ECO:0007669"/>
    <property type="project" value="TreeGrafter"/>
</dbReference>
<evidence type="ECO:0008006" key="12">
    <source>
        <dbReference type="Google" id="ProtNLM"/>
    </source>
</evidence>
<evidence type="ECO:0000256" key="3">
    <source>
        <dbReference type="ARBA" id="ARBA00022475"/>
    </source>
</evidence>
<feature type="domain" description="Prepilin peptidase A24 N-terminal" evidence="9">
    <location>
        <begin position="14"/>
        <end position="94"/>
    </location>
</feature>
<sequence length="259" mass="29502">MLENILYYFVLFGFGLTIGSFVNCLVWRTYNNISVAAGRSRCVHCGRFLSWYENVPVFSYIFLKGKCRMCQKPIPAHYPAVELFGGLIFLAVGWFNKNYSVFSEWHLVRDLVFVSILAIVFLYDLLYQIILTKLILFGSVVGVVFNIFIFHQDVYKMLIGVAIGSGFFLLQYLISRGRWIGGGDIRLGLMMGVWLGWPNILAALFFAYMLGLIVSIPLLIFKNKQWDSTIPFGTFLAAGTFWALYCSDSAIEWYLGLLG</sequence>
<dbReference type="PANTHER" id="PTHR30487">
    <property type="entry name" value="TYPE 4 PREPILIN-LIKE PROTEINS LEADER PEPTIDE-PROCESSING ENZYME"/>
    <property type="match status" value="1"/>
</dbReference>
<dbReference type="InterPro" id="IPR000045">
    <property type="entry name" value="Prepilin_IV_endopep_pep"/>
</dbReference>
<evidence type="ECO:0000259" key="8">
    <source>
        <dbReference type="Pfam" id="PF01478"/>
    </source>
</evidence>
<feature type="transmembrane region" description="Helical" evidence="7">
    <location>
        <begin position="76"/>
        <end position="95"/>
    </location>
</feature>
<gene>
    <name evidence="10" type="ORF">COU29_03725</name>
</gene>
<dbReference type="Proteomes" id="UP000231426">
    <property type="component" value="Unassembled WGS sequence"/>
</dbReference>
<comment type="subcellular location">
    <subcellularLocation>
        <location evidence="1">Cell membrane</location>
        <topology evidence="1">Multi-pass membrane protein</topology>
    </subcellularLocation>
</comment>
<dbReference type="Pfam" id="PF01478">
    <property type="entry name" value="Peptidase_A24"/>
    <property type="match status" value="1"/>
</dbReference>
<dbReference type="GO" id="GO:0004190">
    <property type="term" value="F:aspartic-type endopeptidase activity"/>
    <property type="evidence" value="ECO:0007669"/>
    <property type="project" value="InterPro"/>
</dbReference>
<reference evidence="11" key="1">
    <citation type="submission" date="2017-09" db="EMBL/GenBank/DDBJ databases">
        <title>Depth-based differentiation of microbial function through sediment-hosted aquifers and enrichment of novel symbionts in the deep terrestrial subsurface.</title>
        <authorList>
            <person name="Probst A.J."/>
            <person name="Ladd B."/>
            <person name="Jarett J.K."/>
            <person name="Geller-Mcgrath D.E."/>
            <person name="Sieber C.M.K."/>
            <person name="Emerson J.B."/>
            <person name="Anantharaman K."/>
            <person name="Thomas B.C."/>
            <person name="Malmstrom R."/>
            <person name="Stieglmeier M."/>
            <person name="Klingl A."/>
            <person name="Woyke T."/>
            <person name="Ryan C.M."/>
            <person name="Banfield J.F."/>
        </authorList>
    </citation>
    <scope>NUCLEOTIDE SEQUENCE [LARGE SCALE GENOMIC DNA]</scope>
</reference>
<dbReference type="Pfam" id="PF06750">
    <property type="entry name" value="A24_N_bact"/>
    <property type="match status" value="1"/>
</dbReference>
<name>A0A2M6W5P3_9BACT</name>
<proteinExistence type="inferred from homology"/>
<comment type="similarity">
    <text evidence="2">Belongs to the peptidase A24 family.</text>
</comment>
<accession>A0A2M6W5P3</accession>
<organism evidence="10 11">
    <name type="scientific">Candidatus Magasanikbacteria bacterium CG10_big_fil_rev_8_21_14_0_10_36_32</name>
    <dbReference type="NCBI Taxonomy" id="1974646"/>
    <lineage>
        <taxon>Bacteria</taxon>
        <taxon>Candidatus Magasanikiibacteriota</taxon>
    </lineage>
</organism>
<evidence type="ECO:0000256" key="6">
    <source>
        <dbReference type="ARBA" id="ARBA00023136"/>
    </source>
</evidence>
<evidence type="ECO:0000256" key="2">
    <source>
        <dbReference type="ARBA" id="ARBA00005801"/>
    </source>
</evidence>
<feature type="transmembrane region" description="Helical" evidence="7">
    <location>
        <begin position="107"/>
        <end position="127"/>
    </location>
</feature>
<dbReference type="InterPro" id="IPR010627">
    <property type="entry name" value="Prepilin_pept_A24_N"/>
</dbReference>
<feature type="domain" description="Prepilin type IV endopeptidase peptidase" evidence="8">
    <location>
        <begin position="111"/>
        <end position="216"/>
    </location>
</feature>
<evidence type="ECO:0000313" key="11">
    <source>
        <dbReference type="Proteomes" id="UP000231426"/>
    </source>
</evidence>
<feature type="transmembrane region" description="Helical" evidence="7">
    <location>
        <begin position="195"/>
        <end position="220"/>
    </location>
</feature>
<evidence type="ECO:0000313" key="10">
    <source>
        <dbReference type="EMBL" id="PIT88096.1"/>
    </source>
</evidence>
<dbReference type="InterPro" id="IPR050882">
    <property type="entry name" value="Prepilin_peptidase/N-MTase"/>
</dbReference>
<keyword evidence="3" id="KW-1003">Cell membrane</keyword>
<evidence type="ECO:0000256" key="7">
    <source>
        <dbReference type="SAM" id="Phobius"/>
    </source>
</evidence>
<protein>
    <recommendedName>
        <fullName evidence="12">Prepilin peptidase</fullName>
    </recommendedName>
</protein>
<dbReference type="AlphaFoldDB" id="A0A2M6W5P3"/>